<gene>
    <name evidence="2" type="ORF">PGLA1383_LOCUS13853</name>
</gene>
<feature type="transmembrane region" description="Helical" evidence="1">
    <location>
        <begin position="34"/>
        <end position="57"/>
    </location>
</feature>
<dbReference type="AlphaFoldDB" id="A0A813E8S8"/>
<evidence type="ECO:0000313" key="3">
    <source>
        <dbReference type="Proteomes" id="UP000654075"/>
    </source>
</evidence>
<proteinExistence type="predicted"/>
<comment type="caution">
    <text evidence="2">The sequence shown here is derived from an EMBL/GenBank/DDBJ whole genome shotgun (WGS) entry which is preliminary data.</text>
</comment>
<protein>
    <submittedName>
        <fullName evidence="2">Uncharacterized protein</fullName>
    </submittedName>
</protein>
<keyword evidence="1" id="KW-0472">Membrane</keyword>
<organism evidence="2 3">
    <name type="scientific">Polarella glacialis</name>
    <name type="common">Dinoflagellate</name>
    <dbReference type="NCBI Taxonomy" id="89957"/>
    <lineage>
        <taxon>Eukaryota</taxon>
        <taxon>Sar</taxon>
        <taxon>Alveolata</taxon>
        <taxon>Dinophyceae</taxon>
        <taxon>Suessiales</taxon>
        <taxon>Suessiaceae</taxon>
        <taxon>Polarella</taxon>
    </lineage>
</organism>
<accession>A0A813E8S8</accession>
<dbReference type="OrthoDB" id="426475at2759"/>
<sequence>MSDFKCAVNEQNKSIELPLFRLGGSVQQNPHMRAFWASTVSFFLAFLAWFALAPLALDVAVSLDICENQVFPPAQFKTRLAYLKFKNIKTNIAYCQYGKNDAN</sequence>
<keyword evidence="3" id="KW-1185">Reference proteome</keyword>
<evidence type="ECO:0000256" key="1">
    <source>
        <dbReference type="SAM" id="Phobius"/>
    </source>
</evidence>
<keyword evidence="1" id="KW-1133">Transmembrane helix</keyword>
<dbReference type="EMBL" id="CAJNNV010007771">
    <property type="protein sequence ID" value="CAE8595340.1"/>
    <property type="molecule type" value="Genomic_DNA"/>
</dbReference>
<reference evidence="2" key="1">
    <citation type="submission" date="2021-02" db="EMBL/GenBank/DDBJ databases">
        <authorList>
            <person name="Dougan E. K."/>
            <person name="Rhodes N."/>
            <person name="Thang M."/>
            <person name="Chan C."/>
        </authorList>
    </citation>
    <scope>NUCLEOTIDE SEQUENCE</scope>
</reference>
<evidence type="ECO:0000313" key="2">
    <source>
        <dbReference type="EMBL" id="CAE8595340.1"/>
    </source>
</evidence>
<dbReference type="Proteomes" id="UP000654075">
    <property type="component" value="Unassembled WGS sequence"/>
</dbReference>
<name>A0A813E8S8_POLGL</name>
<keyword evidence="1" id="KW-0812">Transmembrane</keyword>